<proteinExistence type="predicted"/>
<evidence type="ECO:0000256" key="2">
    <source>
        <dbReference type="SAM" id="SignalP"/>
    </source>
</evidence>
<keyword evidence="2" id="KW-0732">Signal</keyword>
<feature type="region of interest" description="Disordered" evidence="1">
    <location>
        <begin position="30"/>
        <end position="56"/>
    </location>
</feature>
<dbReference type="EMBL" id="VLLI01000019">
    <property type="protein sequence ID" value="TWI94584.1"/>
    <property type="molecule type" value="Genomic_DNA"/>
</dbReference>
<protein>
    <submittedName>
        <fullName evidence="3">Uncharacterized protein</fullName>
    </submittedName>
</protein>
<sequence>MKIKIFGGLLIAALAVTSMAQAQTHTPVINHREHNQNRRINRGVRSGELTRNETHHLRNDERHIQNQKMRDKASGHVTYAERRQLRHEENRTSRAIYRDKHNDRVRS</sequence>
<feature type="region of interest" description="Disordered" evidence="1">
    <location>
        <begin position="82"/>
        <end position="107"/>
    </location>
</feature>
<dbReference type="OrthoDB" id="886826at2"/>
<accession>A0A562TMS1</accession>
<name>A0A562TMS1_9SPHI</name>
<evidence type="ECO:0000256" key="1">
    <source>
        <dbReference type="SAM" id="MobiDB-lite"/>
    </source>
</evidence>
<feature type="signal peptide" evidence="2">
    <location>
        <begin position="1"/>
        <end position="22"/>
    </location>
</feature>
<dbReference type="RefSeq" id="WP_144916517.1">
    <property type="nucleotide sequence ID" value="NZ_VLLI01000019.1"/>
</dbReference>
<organism evidence="3 4">
    <name type="scientific">Mucilaginibacter frigoritolerans</name>
    <dbReference type="NCBI Taxonomy" id="652788"/>
    <lineage>
        <taxon>Bacteria</taxon>
        <taxon>Pseudomonadati</taxon>
        <taxon>Bacteroidota</taxon>
        <taxon>Sphingobacteriia</taxon>
        <taxon>Sphingobacteriales</taxon>
        <taxon>Sphingobacteriaceae</taxon>
        <taxon>Mucilaginibacter</taxon>
    </lineage>
</organism>
<keyword evidence="4" id="KW-1185">Reference proteome</keyword>
<evidence type="ECO:0000313" key="4">
    <source>
        <dbReference type="Proteomes" id="UP000317010"/>
    </source>
</evidence>
<comment type="caution">
    <text evidence="3">The sequence shown here is derived from an EMBL/GenBank/DDBJ whole genome shotgun (WGS) entry which is preliminary data.</text>
</comment>
<dbReference type="AlphaFoldDB" id="A0A562TMS1"/>
<gene>
    <name evidence="3" type="ORF">JN11_04695</name>
</gene>
<reference evidence="3 4" key="1">
    <citation type="submission" date="2019-07" db="EMBL/GenBank/DDBJ databases">
        <title>Genomic Encyclopedia of Archaeal and Bacterial Type Strains, Phase II (KMG-II): from individual species to whole genera.</title>
        <authorList>
            <person name="Goeker M."/>
        </authorList>
    </citation>
    <scope>NUCLEOTIDE SEQUENCE [LARGE SCALE GENOMIC DNA]</scope>
    <source>
        <strain evidence="3 4">ATCC BAA-1854</strain>
    </source>
</reference>
<dbReference type="Proteomes" id="UP000317010">
    <property type="component" value="Unassembled WGS sequence"/>
</dbReference>
<evidence type="ECO:0000313" key="3">
    <source>
        <dbReference type="EMBL" id="TWI94584.1"/>
    </source>
</evidence>
<feature type="chain" id="PRO_5021827639" evidence="2">
    <location>
        <begin position="23"/>
        <end position="107"/>
    </location>
</feature>